<sequence length="28" mass="3402">MRKNFLQLFQDHTDLCWRPKQCTGCFKG</sequence>
<keyword evidence="1" id="KW-0378">Hydrolase</keyword>
<dbReference type="GO" id="GO:0008233">
    <property type="term" value="F:peptidase activity"/>
    <property type="evidence" value="ECO:0007669"/>
    <property type="project" value="UniProtKB-KW"/>
</dbReference>
<dbReference type="EMBL" id="CH474049">
    <property type="protein sequence ID" value="EDM14314.1"/>
    <property type="molecule type" value="Genomic_DNA"/>
</dbReference>
<dbReference type="AlphaFoldDB" id="A6KH85"/>
<evidence type="ECO:0000313" key="2">
    <source>
        <dbReference type="Proteomes" id="UP000234681"/>
    </source>
</evidence>
<reference evidence="1 2" key="1">
    <citation type="submission" date="2005-07" db="EMBL/GenBank/DDBJ databases">
        <authorList>
            <person name="Mural R.J."/>
            <person name="Li P.W."/>
            <person name="Adams M.D."/>
            <person name="Amanatides P.G."/>
            <person name="Baden-Tillson H."/>
            <person name="Barnstead M."/>
            <person name="Chin S.H."/>
            <person name="Dew I."/>
            <person name="Evans C.A."/>
            <person name="Ferriera S."/>
            <person name="Flanigan M."/>
            <person name="Fosler C."/>
            <person name="Glodek A."/>
            <person name="Gu Z."/>
            <person name="Holt R.A."/>
            <person name="Jennings D."/>
            <person name="Kraft C.L."/>
            <person name="Lu F."/>
            <person name="Nguyen T."/>
            <person name="Nusskern D.R."/>
            <person name="Pfannkoch C.M."/>
            <person name="Sitter C."/>
            <person name="Sutton G.G."/>
            <person name="Venter J.C."/>
            <person name="Wang Z."/>
            <person name="Woodage T."/>
            <person name="Zheng X.H."/>
            <person name="Zhong F."/>
        </authorList>
    </citation>
    <scope>NUCLEOTIDE SEQUENCE [LARGE SCALE GENOMIC DNA]</scope>
    <source>
        <strain>BN</strain>
        <strain evidence="2">Sprague-Dawley</strain>
    </source>
</reference>
<protein>
    <submittedName>
        <fullName evidence="1">Similar to natural killer cell protease 7 (Predicted)</fullName>
    </submittedName>
</protein>
<accession>A6KH85</accession>
<dbReference type="GO" id="GO:0006508">
    <property type="term" value="P:proteolysis"/>
    <property type="evidence" value="ECO:0007669"/>
    <property type="project" value="UniProtKB-KW"/>
</dbReference>
<keyword evidence="1" id="KW-0645">Protease</keyword>
<gene>
    <name evidence="1" type="primary">RGD1564878_predicted</name>
    <name evidence="1" type="ORF">rCG_23584</name>
</gene>
<dbReference type="Proteomes" id="UP000234681">
    <property type="component" value="Chromosome 15"/>
</dbReference>
<organism evidence="1 2">
    <name type="scientific">Rattus norvegicus</name>
    <name type="common">Rat</name>
    <dbReference type="NCBI Taxonomy" id="10116"/>
    <lineage>
        <taxon>Eukaryota</taxon>
        <taxon>Metazoa</taxon>
        <taxon>Chordata</taxon>
        <taxon>Craniata</taxon>
        <taxon>Vertebrata</taxon>
        <taxon>Euteleostomi</taxon>
        <taxon>Mammalia</taxon>
        <taxon>Eutheria</taxon>
        <taxon>Euarchontoglires</taxon>
        <taxon>Glires</taxon>
        <taxon>Rodentia</taxon>
        <taxon>Myomorpha</taxon>
        <taxon>Muroidea</taxon>
        <taxon>Muridae</taxon>
        <taxon>Murinae</taxon>
        <taxon>Rattus</taxon>
    </lineage>
</organism>
<proteinExistence type="predicted"/>
<name>A6KH85_RAT</name>
<evidence type="ECO:0000313" key="1">
    <source>
        <dbReference type="EMBL" id="EDM14314.1"/>
    </source>
</evidence>